<gene>
    <name evidence="2" type="ORF">GCM10010104_45680</name>
</gene>
<dbReference type="Pfam" id="PF13340">
    <property type="entry name" value="DUF4096"/>
    <property type="match status" value="1"/>
</dbReference>
<reference evidence="2 3" key="1">
    <citation type="journal article" date="2019" name="Int. J. Syst. Evol. Microbiol.">
        <title>The Global Catalogue of Microorganisms (GCM) 10K type strain sequencing project: providing services to taxonomists for standard genome sequencing and annotation.</title>
        <authorList>
            <consortium name="The Broad Institute Genomics Platform"/>
            <consortium name="The Broad Institute Genome Sequencing Center for Infectious Disease"/>
            <person name="Wu L."/>
            <person name="Ma J."/>
        </authorList>
    </citation>
    <scope>NUCLEOTIDE SEQUENCE [LARGE SCALE GENOMIC DNA]</scope>
    <source>
        <strain evidence="2 3">JCM 3053</strain>
    </source>
</reference>
<dbReference type="InterPro" id="IPR025161">
    <property type="entry name" value="IS402-like_dom"/>
</dbReference>
<keyword evidence="3" id="KW-1185">Reference proteome</keyword>
<proteinExistence type="predicted"/>
<dbReference type="EMBL" id="BAAART010000096">
    <property type="protein sequence ID" value="GAA2244327.1"/>
    <property type="molecule type" value="Genomic_DNA"/>
</dbReference>
<accession>A0ABN3DZ59</accession>
<name>A0ABN3DZ59_9ACTN</name>
<evidence type="ECO:0000313" key="3">
    <source>
        <dbReference type="Proteomes" id="UP001501474"/>
    </source>
</evidence>
<dbReference type="Proteomes" id="UP001501474">
    <property type="component" value="Unassembled WGS sequence"/>
</dbReference>
<organism evidence="2 3">
    <name type="scientific">Streptomyces indiaensis</name>
    <dbReference type="NCBI Taxonomy" id="284033"/>
    <lineage>
        <taxon>Bacteria</taxon>
        <taxon>Bacillati</taxon>
        <taxon>Actinomycetota</taxon>
        <taxon>Actinomycetes</taxon>
        <taxon>Kitasatosporales</taxon>
        <taxon>Streptomycetaceae</taxon>
        <taxon>Streptomyces</taxon>
    </lineage>
</organism>
<comment type="caution">
    <text evidence="2">The sequence shown here is derived from an EMBL/GenBank/DDBJ whole genome shotgun (WGS) entry which is preliminary data.</text>
</comment>
<evidence type="ECO:0000313" key="2">
    <source>
        <dbReference type="EMBL" id="GAA2244327.1"/>
    </source>
</evidence>
<feature type="domain" description="Insertion element IS402-like" evidence="1">
    <location>
        <begin position="25"/>
        <end position="74"/>
    </location>
</feature>
<protein>
    <recommendedName>
        <fullName evidence="1">Insertion element IS402-like domain-containing protein</fullName>
    </recommendedName>
</protein>
<dbReference type="RefSeq" id="WP_372486686.1">
    <property type="nucleotide sequence ID" value="NZ_BAAART010000096.1"/>
</dbReference>
<evidence type="ECO:0000259" key="1">
    <source>
        <dbReference type="Pfam" id="PF13340"/>
    </source>
</evidence>
<sequence length="107" mass="11789">MGLLACLFIGLVVGERESRPWIVWDEHWSLVEPLLPKPGPNLVEGRPDRQALCGILFVLHTGIQYITPPRGRVGMGERWQGIRGGRDGLTAVSVPPVDVESLIGVKR</sequence>